<evidence type="ECO:0000313" key="2">
    <source>
        <dbReference type="Proteomes" id="UP001061298"/>
    </source>
</evidence>
<name>A0ABY6EDA7_9ACTN</name>
<dbReference type="SUPFAM" id="SSF54826">
    <property type="entry name" value="Enolase N-terminal domain-like"/>
    <property type="match status" value="1"/>
</dbReference>
<gene>
    <name evidence="1" type="ORF">N8I84_37660</name>
</gene>
<organism evidence="1 2">
    <name type="scientific">Streptomyces cynarae</name>
    <dbReference type="NCBI Taxonomy" id="2981134"/>
    <lineage>
        <taxon>Bacteria</taxon>
        <taxon>Bacillati</taxon>
        <taxon>Actinomycetota</taxon>
        <taxon>Actinomycetes</taxon>
        <taxon>Kitasatosporales</taxon>
        <taxon>Streptomycetaceae</taxon>
        <taxon>Streptomyces</taxon>
    </lineage>
</organism>
<evidence type="ECO:0000313" key="1">
    <source>
        <dbReference type="EMBL" id="UXY23786.1"/>
    </source>
</evidence>
<sequence>MTGGGREAHLRVGAVEGDQADDVQFSVAGRASMALNLSGAYGPYFTRNAVVVEDSQGRTGLGEVPGAERITRSLREAEPLVVGARVGDYKRVLGAITINVIGMETWTPTGSGGRDWSV</sequence>
<dbReference type="EMBL" id="CP106793">
    <property type="protein sequence ID" value="UXY23786.1"/>
    <property type="molecule type" value="Genomic_DNA"/>
</dbReference>
<accession>A0ABY6EDA7</accession>
<dbReference type="RefSeq" id="WP_263233991.1">
    <property type="nucleotide sequence ID" value="NZ_CP106793.1"/>
</dbReference>
<dbReference type="Gene3D" id="3.30.390.10">
    <property type="entry name" value="Enolase-like, N-terminal domain"/>
    <property type="match status" value="1"/>
</dbReference>
<evidence type="ECO:0008006" key="3">
    <source>
        <dbReference type="Google" id="ProtNLM"/>
    </source>
</evidence>
<protein>
    <recommendedName>
        <fullName evidence="3">MacB-like periplasmic core domain-containing protein</fullName>
    </recommendedName>
</protein>
<keyword evidence="2" id="KW-1185">Reference proteome</keyword>
<reference evidence="1" key="1">
    <citation type="submission" date="2022-10" db="EMBL/GenBank/DDBJ databases">
        <authorList>
            <person name="Mo P."/>
        </authorList>
    </citation>
    <scope>NUCLEOTIDE SEQUENCE</scope>
    <source>
        <strain evidence="1">HUAS 13-4</strain>
    </source>
</reference>
<dbReference type="Proteomes" id="UP001061298">
    <property type="component" value="Chromosome"/>
</dbReference>
<proteinExistence type="predicted"/>
<dbReference type="InterPro" id="IPR029017">
    <property type="entry name" value="Enolase-like_N"/>
</dbReference>